<keyword evidence="6" id="KW-0539">Nucleus</keyword>
<evidence type="ECO:0000256" key="5">
    <source>
        <dbReference type="ARBA" id="ARBA00023306"/>
    </source>
</evidence>
<dbReference type="CDD" id="cd14660">
    <property type="entry name" value="E2F_DD"/>
    <property type="match status" value="1"/>
</dbReference>
<dbReference type="SUPFAM" id="SSF46785">
    <property type="entry name" value="Winged helix' DNA-binding domain"/>
    <property type="match status" value="1"/>
</dbReference>
<keyword evidence="4 6" id="KW-0804">Transcription</keyword>
<evidence type="ECO:0000256" key="3">
    <source>
        <dbReference type="ARBA" id="ARBA00023125"/>
    </source>
</evidence>
<evidence type="ECO:0000313" key="9">
    <source>
        <dbReference type="EMBL" id="GAA0152946.1"/>
    </source>
</evidence>
<dbReference type="SUPFAM" id="SSF144074">
    <property type="entry name" value="E2F-DP heterodimerization region"/>
    <property type="match status" value="1"/>
</dbReference>
<dbReference type="Gene3D" id="6.10.250.540">
    <property type="match status" value="1"/>
</dbReference>
<dbReference type="GO" id="GO:0090575">
    <property type="term" value="C:RNA polymerase II transcription regulator complex"/>
    <property type="evidence" value="ECO:0007669"/>
    <property type="project" value="TreeGrafter"/>
</dbReference>
<dbReference type="GO" id="GO:0046983">
    <property type="term" value="F:protein dimerization activity"/>
    <property type="evidence" value="ECO:0007669"/>
    <property type="project" value="InterPro"/>
</dbReference>
<gene>
    <name evidence="9" type="ORF">LIER_37594</name>
</gene>
<evidence type="ECO:0000256" key="6">
    <source>
        <dbReference type="RuleBase" id="RU003796"/>
    </source>
</evidence>
<keyword evidence="2 6" id="KW-0805">Transcription regulation</keyword>
<dbReference type="InterPro" id="IPR032198">
    <property type="entry name" value="E2F_CC-MB"/>
</dbReference>
<feature type="compositionally biased region" description="Polar residues" evidence="7">
    <location>
        <begin position="90"/>
        <end position="108"/>
    </location>
</feature>
<evidence type="ECO:0000256" key="7">
    <source>
        <dbReference type="SAM" id="MobiDB-lite"/>
    </source>
</evidence>
<name>A0AAV3PQF5_LITER</name>
<dbReference type="InterPro" id="IPR037241">
    <property type="entry name" value="E2F-DP_heterodim"/>
</dbReference>
<protein>
    <submittedName>
        <fullName evidence="9">General transcription factor</fullName>
    </submittedName>
</protein>
<evidence type="ECO:0000259" key="8">
    <source>
        <dbReference type="SMART" id="SM01372"/>
    </source>
</evidence>
<dbReference type="Pfam" id="PF02319">
    <property type="entry name" value="WHD_E2F_TDP"/>
    <property type="match status" value="1"/>
</dbReference>
<keyword evidence="3 6" id="KW-0238">DNA-binding</keyword>
<dbReference type="InterPro" id="IPR036390">
    <property type="entry name" value="WH_DNA-bd_sf"/>
</dbReference>
<evidence type="ECO:0000256" key="2">
    <source>
        <dbReference type="ARBA" id="ARBA00023015"/>
    </source>
</evidence>
<dbReference type="PANTHER" id="PTHR12081">
    <property type="entry name" value="TRANSCRIPTION FACTOR E2F"/>
    <property type="match status" value="1"/>
</dbReference>
<keyword evidence="10" id="KW-1185">Reference proteome</keyword>
<keyword evidence="5" id="KW-0131">Cell cycle</keyword>
<dbReference type="PANTHER" id="PTHR12081:SF105">
    <property type="entry name" value="TRANSCRIPTION FACTOR E2FA"/>
    <property type="match status" value="1"/>
</dbReference>
<evidence type="ECO:0000256" key="4">
    <source>
        <dbReference type="ARBA" id="ARBA00023163"/>
    </source>
</evidence>
<feature type="region of interest" description="Disordered" evidence="7">
    <location>
        <begin position="73"/>
        <end position="112"/>
    </location>
</feature>
<dbReference type="EMBL" id="BAABME010018196">
    <property type="protein sequence ID" value="GAA0152946.1"/>
    <property type="molecule type" value="Genomic_DNA"/>
</dbReference>
<feature type="domain" description="E2F/DP family winged-helix DNA-binding" evidence="8">
    <location>
        <begin position="117"/>
        <end position="182"/>
    </location>
</feature>
<accession>A0AAV3PQF5</accession>
<comment type="similarity">
    <text evidence="1 6">Belongs to the E2F/DP family.</text>
</comment>
<dbReference type="InterPro" id="IPR003316">
    <property type="entry name" value="E2F_WHTH_DNA-bd_dom"/>
</dbReference>
<dbReference type="AlphaFoldDB" id="A0AAV3PQF5"/>
<dbReference type="InterPro" id="IPR036388">
    <property type="entry name" value="WH-like_DNA-bd_sf"/>
</dbReference>
<reference evidence="9 10" key="1">
    <citation type="submission" date="2024-01" db="EMBL/GenBank/DDBJ databases">
        <title>The complete chloroplast genome sequence of Lithospermum erythrorhizon: insights into the phylogenetic relationship among Boraginaceae species and the maternal lineages of purple gromwells.</title>
        <authorList>
            <person name="Okada T."/>
            <person name="Watanabe K."/>
        </authorList>
    </citation>
    <scope>NUCLEOTIDE SEQUENCE [LARGE SCALE GENOMIC DNA]</scope>
</reference>
<organism evidence="9 10">
    <name type="scientific">Lithospermum erythrorhizon</name>
    <name type="common">Purple gromwell</name>
    <name type="synonym">Lithospermum officinale var. erythrorhizon</name>
    <dbReference type="NCBI Taxonomy" id="34254"/>
    <lineage>
        <taxon>Eukaryota</taxon>
        <taxon>Viridiplantae</taxon>
        <taxon>Streptophyta</taxon>
        <taxon>Embryophyta</taxon>
        <taxon>Tracheophyta</taxon>
        <taxon>Spermatophyta</taxon>
        <taxon>Magnoliopsida</taxon>
        <taxon>eudicotyledons</taxon>
        <taxon>Gunneridae</taxon>
        <taxon>Pentapetalae</taxon>
        <taxon>asterids</taxon>
        <taxon>lamiids</taxon>
        <taxon>Boraginales</taxon>
        <taxon>Boraginaceae</taxon>
        <taxon>Boraginoideae</taxon>
        <taxon>Lithospermeae</taxon>
        <taxon>Lithospermum</taxon>
    </lineage>
</organism>
<dbReference type="GO" id="GO:0000978">
    <property type="term" value="F:RNA polymerase II cis-regulatory region sequence-specific DNA binding"/>
    <property type="evidence" value="ECO:0007669"/>
    <property type="project" value="InterPro"/>
</dbReference>
<sequence length="428" mass="47247">MSSSRTPSKEAIYEPIRRQLSFVVGPQEYHSFSTPPSSDHQSDAILLKSYPFKRKGGADNSIVEKDVANSAIQTPVSGKGERSYGRSRFTKSNKSAPPTPGSNIDSPSPLTPAGNCRYDSSLGMLTKKFINLIKHAEDGMIDLNKAAETLEVQKRRIYDITNVLEGIGLIEKKLKNRIHWKGVDSSRPGKAINDMSTIQAEIGNLSMKERHLDGCTRELQEKLRNLSEDEHYRKWLFVTEEDIKSIPCFQNETLIAIKAPHGTTLEVPNPDEAVDYPQRRYRIILRSTMGPIDVYLVSQFEEKFEEMNSEPLASFPLHSSAGSNDNTGTEIASGAISTLDMGSEPQDGCGTSSDVGALEDGGIMKIVPSDIDNDADYWLLSDADVSITDMWKTDTGIEWDGVNLLHELSVTDVCTQRPYTPPSGSGNL</sequence>
<comment type="caution">
    <text evidence="9">The sequence shown here is derived from an EMBL/GenBank/DDBJ whole genome shotgun (WGS) entry which is preliminary data.</text>
</comment>
<dbReference type="Proteomes" id="UP001454036">
    <property type="component" value="Unassembled WGS sequence"/>
</dbReference>
<evidence type="ECO:0000313" key="10">
    <source>
        <dbReference type="Proteomes" id="UP001454036"/>
    </source>
</evidence>
<dbReference type="SMART" id="SM01372">
    <property type="entry name" value="E2F_TDP"/>
    <property type="match status" value="1"/>
</dbReference>
<comment type="subcellular location">
    <subcellularLocation>
        <location evidence="6">Nucleus</location>
    </subcellularLocation>
</comment>
<dbReference type="InterPro" id="IPR015633">
    <property type="entry name" value="E2F"/>
</dbReference>
<evidence type="ECO:0000256" key="1">
    <source>
        <dbReference type="ARBA" id="ARBA00010940"/>
    </source>
</evidence>
<dbReference type="GO" id="GO:0000981">
    <property type="term" value="F:DNA-binding transcription factor activity, RNA polymerase II-specific"/>
    <property type="evidence" value="ECO:0007669"/>
    <property type="project" value="TreeGrafter"/>
</dbReference>
<dbReference type="Pfam" id="PF16421">
    <property type="entry name" value="E2F_CC-MB"/>
    <property type="match status" value="1"/>
</dbReference>
<dbReference type="Gene3D" id="1.10.10.10">
    <property type="entry name" value="Winged helix-like DNA-binding domain superfamily/Winged helix DNA-binding domain"/>
    <property type="match status" value="1"/>
</dbReference>
<proteinExistence type="inferred from homology"/>
<dbReference type="FunFam" id="1.10.10.10:FF:000008">
    <property type="entry name" value="E2F transcription factor 1"/>
    <property type="match status" value="1"/>
</dbReference>